<evidence type="ECO:0000256" key="2">
    <source>
        <dbReference type="ARBA" id="ARBA00006656"/>
    </source>
</evidence>
<feature type="domain" description="TGF-beta family profile" evidence="11">
    <location>
        <begin position="283"/>
        <end position="419"/>
    </location>
</feature>
<evidence type="ECO:0000256" key="8">
    <source>
        <dbReference type="ARBA" id="ARBA00023180"/>
    </source>
</evidence>
<sequence>METSHRLLGSLIAFLAFLTLSGHAFDSGFYADNGVYQTIAVDRMRRKEQREMQQEILTLLGLHHRPKPLTHGSAESASAPKFMLDLYNTLKEEDGSIDEKLFTDALKERHLNSSLGNVKTIDDADMIMSFVNHAETQRPIIRHERDRRFYFDFSEVPLEETITGAELRLYKTPVEGALPNTSFTIQVYRVEQGQDPEDKFLRIESNQTVLASMDGWILMNVTHAATLWQAFPAYNLGLFLSVHNEKGEDVHPWEAGIVGRKGADDKQAFLVSFFKTAQELHVRRTRAARAAKRKNLEISYPDEPLQMFAPPSYNIKSCKRKTLYVSFKALGWQDWIIAPDGYSAFYCDGECAFPLNAQMNATNHAIVQTLVHLMEPEKIPKPCCAPTKLTAISVLYFDDNSNVILKKYRNMVVKSCGCH</sequence>
<dbReference type="PANTHER" id="PTHR11848">
    <property type="entry name" value="TGF-BETA FAMILY"/>
    <property type="match status" value="1"/>
</dbReference>
<dbReference type="OrthoDB" id="5987191at2759"/>
<dbReference type="Gene3D" id="2.10.90.10">
    <property type="entry name" value="Cystine-knot cytokines"/>
    <property type="match status" value="1"/>
</dbReference>
<dbReference type="InterPro" id="IPR001111">
    <property type="entry name" value="TGF-b_propeptide"/>
</dbReference>
<evidence type="ECO:0000259" key="11">
    <source>
        <dbReference type="PROSITE" id="PS51362"/>
    </source>
</evidence>
<dbReference type="PROSITE" id="PS00250">
    <property type="entry name" value="TGF_BETA_1"/>
    <property type="match status" value="1"/>
</dbReference>
<feature type="signal peptide" evidence="10">
    <location>
        <begin position="1"/>
        <end position="24"/>
    </location>
</feature>
<dbReference type="InterPro" id="IPR029034">
    <property type="entry name" value="Cystine-knot_cytokine"/>
</dbReference>
<proteinExistence type="inferred from homology"/>
<dbReference type="RefSeq" id="XP_013385477.1">
    <property type="nucleotide sequence ID" value="XM_013530023.1"/>
</dbReference>
<dbReference type="Pfam" id="PF00688">
    <property type="entry name" value="TGFb_propeptide"/>
    <property type="match status" value="1"/>
</dbReference>
<keyword evidence="5 10" id="KW-0732">Signal</keyword>
<evidence type="ECO:0000256" key="5">
    <source>
        <dbReference type="ARBA" id="ARBA00022729"/>
    </source>
</evidence>
<comment type="subcellular location">
    <subcellularLocation>
        <location evidence="1">Secreted</location>
    </subcellularLocation>
</comment>
<dbReference type="GO" id="GO:0005125">
    <property type="term" value="F:cytokine activity"/>
    <property type="evidence" value="ECO:0007669"/>
    <property type="project" value="UniProtKB-KW"/>
</dbReference>
<keyword evidence="7" id="KW-1015">Disulfide bond</keyword>
<dbReference type="PRINTS" id="PR00669">
    <property type="entry name" value="INHIBINA"/>
</dbReference>
<reference evidence="13 14" key="1">
    <citation type="submission" date="2025-04" db="UniProtKB">
        <authorList>
            <consortium name="RefSeq"/>
        </authorList>
    </citation>
    <scope>IDENTIFICATION</scope>
    <source>
        <tissue evidence="13 14">Gonads</tissue>
    </source>
</reference>
<dbReference type="FunFam" id="2.10.90.10:FF:000003">
    <property type="entry name" value="Bone morphogenetic protein 5"/>
    <property type="match status" value="1"/>
</dbReference>
<dbReference type="PANTHER" id="PTHR11848:SF310">
    <property type="entry name" value="PROTEIN 60A-RELATED"/>
    <property type="match status" value="1"/>
</dbReference>
<dbReference type="InterPro" id="IPR017948">
    <property type="entry name" value="TGFb_CS"/>
</dbReference>
<name>A0A1S3HHH6_LINAN</name>
<dbReference type="Proteomes" id="UP000085678">
    <property type="component" value="Unplaced"/>
</dbReference>
<evidence type="ECO:0000256" key="3">
    <source>
        <dbReference type="ARBA" id="ARBA00022514"/>
    </source>
</evidence>
<evidence type="ECO:0000256" key="7">
    <source>
        <dbReference type="ARBA" id="ARBA00023157"/>
    </source>
</evidence>
<dbReference type="GO" id="GO:0008083">
    <property type="term" value="F:growth factor activity"/>
    <property type="evidence" value="ECO:0007669"/>
    <property type="project" value="UniProtKB-KW"/>
</dbReference>
<gene>
    <name evidence="13 14" type="primary">LOC106155281</name>
</gene>
<dbReference type="InterPro" id="IPR015615">
    <property type="entry name" value="TGF-beta-rel"/>
</dbReference>
<dbReference type="InterPro" id="IPR001839">
    <property type="entry name" value="TGF-b_C"/>
</dbReference>
<dbReference type="KEGG" id="lak:106155281"/>
<evidence type="ECO:0000313" key="12">
    <source>
        <dbReference type="Proteomes" id="UP000085678"/>
    </source>
</evidence>
<evidence type="ECO:0000256" key="10">
    <source>
        <dbReference type="SAM" id="SignalP"/>
    </source>
</evidence>
<dbReference type="RefSeq" id="XP_013385478.2">
    <property type="nucleotide sequence ID" value="XM_013530024.2"/>
</dbReference>
<evidence type="ECO:0000256" key="4">
    <source>
        <dbReference type="ARBA" id="ARBA00022525"/>
    </source>
</evidence>
<comment type="similarity">
    <text evidence="2 9">Belongs to the TGF-beta family.</text>
</comment>
<keyword evidence="12" id="KW-1185">Reference proteome</keyword>
<protein>
    <submittedName>
        <fullName evidence="13">Bone morphogenetic protein 7 isoform X1</fullName>
    </submittedName>
    <submittedName>
        <fullName evidence="14">Bone morphogenetic protein 7 isoform X2</fullName>
    </submittedName>
</protein>
<dbReference type="GO" id="GO:0032502">
    <property type="term" value="P:developmental process"/>
    <property type="evidence" value="ECO:0007669"/>
    <property type="project" value="UniProtKB-ARBA"/>
</dbReference>
<dbReference type="AlphaFoldDB" id="A0A1S3HHH6"/>
<dbReference type="GeneID" id="106155281"/>
<evidence type="ECO:0000256" key="6">
    <source>
        <dbReference type="ARBA" id="ARBA00023030"/>
    </source>
</evidence>
<dbReference type="SUPFAM" id="SSF57501">
    <property type="entry name" value="Cystine-knot cytokines"/>
    <property type="match status" value="1"/>
</dbReference>
<dbReference type="SMART" id="SM00204">
    <property type="entry name" value="TGFB"/>
    <property type="match status" value="1"/>
</dbReference>
<dbReference type="STRING" id="7574.A0A1S3HHH6"/>
<keyword evidence="3" id="KW-0202">Cytokine</keyword>
<dbReference type="CDD" id="cd13761">
    <property type="entry name" value="TGF_beta_BMP5_like"/>
    <property type="match status" value="1"/>
</dbReference>
<keyword evidence="4" id="KW-0964">Secreted</keyword>
<accession>A0A1S3HHB5</accession>
<dbReference type="PROSITE" id="PS51362">
    <property type="entry name" value="TGF_BETA_2"/>
    <property type="match status" value="1"/>
</dbReference>
<accession>A0A1S3HHH6</accession>
<dbReference type="OMA" id="ERQQPWP"/>
<evidence type="ECO:0000256" key="1">
    <source>
        <dbReference type="ARBA" id="ARBA00004613"/>
    </source>
</evidence>
<keyword evidence="8" id="KW-0325">Glycoprotein</keyword>
<evidence type="ECO:0000256" key="9">
    <source>
        <dbReference type="RuleBase" id="RU000354"/>
    </source>
</evidence>
<dbReference type="Pfam" id="PF00019">
    <property type="entry name" value="TGF_beta"/>
    <property type="match status" value="1"/>
</dbReference>
<keyword evidence="6 9" id="KW-0339">Growth factor</keyword>
<evidence type="ECO:0000313" key="13">
    <source>
        <dbReference type="RefSeq" id="XP_013385477.1"/>
    </source>
</evidence>
<feature type="chain" id="PRO_5010335441" evidence="10">
    <location>
        <begin position="25"/>
        <end position="419"/>
    </location>
</feature>
<organism evidence="12 13">
    <name type="scientific">Lingula anatina</name>
    <name type="common">Brachiopod</name>
    <name type="synonym">Lingula unguis</name>
    <dbReference type="NCBI Taxonomy" id="7574"/>
    <lineage>
        <taxon>Eukaryota</taxon>
        <taxon>Metazoa</taxon>
        <taxon>Spiralia</taxon>
        <taxon>Lophotrochozoa</taxon>
        <taxon>Brachiopoda</taxon>
        <taxon>Linguliformea</taxon>
        <taxon>Lingulata</taxon>
        <taxon>Lingulida</taxon>
        <taxon>Linguloidea</taxon>
        <taxon>Lingulidae</taxon>
        <taxon>Lingula</taxon>
    </lineage>
</organism>
<dbReference type="GO" id="GO:0005615">
    <property type="term" value="C:extracellular space"/>
    <property type="evidence" value="ECO:0007669"/>
    <property type="project" value="UniProtKB-KW"/>
</dbReference>
<evidence type="ECO:0000313" key="14">
    <source>
        <dbReference type="RefSeq" id="XP_013385478.2"/>
    </source>
</evidence>
<dbReference type="Gene3D" id="2.60.120.970">
    <property type="match status" value="1"/>
</dbReference>